<feature type="transmembrane region" description="Helical" evidence="7">
    <location>
        <begin position="601"/>
        <end position="621"/>
    </location>
</feature>
<feature type="transmembrane region" description="Helical" evidence="7">
    <location>
        <begin position="181"/>
        <end position="201"/>
    </location>
</feature>
<protein>
    <recommendedName>
        <fullName evidence="10">Cationic amino acid transporter C-terminal domain-containing protein</fullName>
    </recommendedName>
</protein>
<evidence type="ECO:0000256" key="4">
    <source>
        <dbReference type="ARBA" id="ARBA00022989"/>
    </source>
</evidence>
<proteinExistence type="predicted"/>
<dbReference type="AlphaFoldDB" id="A0A2T7PQ15"/>
<feature type="transmembrane region" description="Helical" evidence="7">
    <location>
        <begin position="376"/>
        <end position="399"/>
    </location>
</feature>
<feature type="transmembrane region" description="Helical" evidence="7">
    <location>
        <begin position="351"/>
        <end position="370"/>
    </location>
</feature>
<evidence type="ECO:0000256" key="7">
    <source>
        <dbReference type="SAM" id="Phobius"/>
    </source>
</evidence>
<evidence type="ECO:0000256" key="1">
    <source>
        <dbReference type="ARBA" id="ARBA00004141"/>
    </source>
</evidence>
<feature type="transmembrane region" description="Helical" evidence="7">
    <location>
        <begin position="85"/>
        <end position="104"/>
    </location>
</feature>
<keyword evidence="3 7" id="KW-0812">Transmembrane</keyword>
<keyword evidence="5 7" id="KW-0472">Membrane</keyword>
<evidence type="ECO:0000313" key="9">
    <source>
        <dbReference type="Proteomes" id="UP000245119"/>
    </source>
</evidence>
<dbReference type="PANTHER" id="PTHR43243">
    <property type="entry name" value="INNER MEMBRANE TRANSPORTER YGJI-RELATED"/>
    <property type="match status" value="1"/>
</dbReference>
<organism evidence="8 9">
    <name type="scientific">Pomacea canaliculata</name>
    <name type="common">Golden apple snail</name>
    <dbReference type="NCBI Taxonomy" id="400727"/>
    <lineage>
        <taxon>Eukaryota</taxon>
        <taxon>Metazoa</taxon>
        <taxon>Spiralia</taxon>
        <taxon>Lophotrochozoa</taxon>
        <taxon>Mollusca</taxon>
        <taxon>Gastropoda</taxon>
        <taxon>Caenogastropoda</taxon>
        <taxon>Architaenioglossa</taxon>
        <taxon>Ampullarioidea</taxon>
        <taxon>Ampullariidae</taxon>
        <taxon>Pomacea</taxon>
    </lineage>
</organism>
<feature type="region of interest" description="Disordered" evidence="6">
    <location>
        <begin position="498"/>
        <end position="557"/>
    </location>
</feature>
<feature type="transmembrane region" description="Helical" evidence="7">
    <location>
        <begin position="20"/>
        <end position="42"/>
    </location>
</feature>
<dbReference type="Pfam" id="PF13520">
    <property type="entry name" value="AA_permease_2"/>
    <property type="match status" value="1"/>
</dbReference>
<dbReference type="PANTHER" id="PTHR43243:SF4">
    <property type="entry name" value="CATIONIC AMINO ACID TRANSPORTER 4"/>
    <property type="match status" value="1"/>
</dbReference>
<dbReference type="STRING" id="400727.A0A2T7PQ15"/>
<reference evidence="8 9" key="1">
    <citation type="submission" date="2018-04" db="EMBL/GenBank/DDBJ databases">
        <title>The genome of golden apple snail Pomacea canaliculata provides insight into stress tolerance and invasive adaptation.</title>
        <authorList>
            <person name="Liu C."/>
            <person name="Liu B."/>
            <person name="Ren Y."/>
            <person name="Zhang Y."/>
            <person name="Wang H."/>
            <person name="Li S."/>
            <person name="Jiang F."/>
            <person name="Yin L."/>
            <person name="Zhang G."/>
            <person name="Qian W."/>
            <person name="Fan W."/>
        </authorList>
    </citation>
    <scope>NUCLEOTIDE SEQUENCE [LARGE SCALE GENOMIC DNA]</scope>
    <source>
        <strain evidence="8">SZHN2017</strain>
        <tissue evidence="8">Muscle</tissue>
    </source>
</reference>
<feature type="compositionally biased region" description="Basic and acidic residues" evidence="6">
    <location>
        <begin position="543"/>
        <end position="552"/>
    </location>
</feature>
<evidence type="ECO:0000313" key="8">
    <source>
        <dbReference type="EMBL" id="PVD35512.1"/>
    </source>
</evidence>
<feature type="region of interest" description="Disordered" evidence="6">
    <location>
        <begin position="407"/>
        <end position="435"/>
    </location>
</feature>
<feature type="transmembrane region" description="Helical" evidence="7">
    <location>
        <begin position="304"/>
        <end position="330"/>
    </location>
</feature>
<comment type="caution">
    <text evidence="8">The sequence shown here is derived from an EMBL/GenBank/DDBJ whole genome shotgun (WGS) entry which is preliminary data.</text>
</comment>
<feature type="transmembrane region" description="Helical" evidence="7">
    <location>
        <begin position="155"/>
        <end position="174"/>
    </location>
</feature>
<dbReference type="OrthoDB" id="3900342at2759"/>
<accession>A0A2T7PQ15</accession>
<feature type="transmembrane region" description="Helical" evidence="7">
    <location>
        <begin position="567"/>
        <end position="589"/>
    </location>
</feature>
<evidence type="ECO:0000256" key="2">
    <source>
        <dbReference type="ARBA" id="ARBA00022448"/>
    </source>
</evidence>
<keyword evidence="4 7" id="KW-1133">Transmembrane helix</keyword>
<evidence type="ECO:0000256" key="5">
    <source>
        <dbReference type="ARBA" id="ARBA00023136"/>
    </source>
</evidence>
<dbReference type="Gene3D" id="1.20.1740.10">
    <property type="entry name" value="Amino acid/polyamine transporter I"/>
    <property type="match status" value="1"/>
</dbReference>
<dbReference type="GO" id="GO:0015171">
    <property type="term" value="F:amino acid transmembrane transporter activity"/>
    <property type="evidence" value="ECO:0007669"/>
    <property type="project" value="TreeGrafter"/>
</dbReference>
<evidence type="ECO:0008006" key="10">
    <source>
        <dbReference type="Google" id="ProtNLM"/>
    </source>
</evidence>
<feature type="transmembrane region" description="Helical" evidence="7">
    <location>
        <begin position="54"/>
        <end position="73"/>
    </location>
</feature>
<evidence type="ECO:0000256" key="3">
    <source>
        <dbReference type="ARBA" id="ARBA00022692"/>
    </source>
</evidence>
<feature type="compositionally biased region" description="Basic and acidic residues" evidence="6">
    <location>
        <begin position="519"/>
        <end position="534"/>
    </location>
</feature>
<comment type="subcellular location">
    <subcellularLocation>
        <location evidence="1">Membrane</location>
        <topology evidence="1">Multi-pass membrane protein</topology>
    </subcellularLocation>
</comment>
<dbReference type="Proteomes" id="UP000245119">
    <property type="component" value="Linkage Group LG2"/>
</dbReference>
<dbReference type="EMBL" id="PZQS01000002">
    <property type="protein sequence ID" value="PVD35512.1"/>
    <property type="molecule type" value="Genomic_DNA"/>
</dbReference>
<name>A0A2T7PQ15_POMCA</name>
<feature type="transmembrane region" description="Helical" evidence="7">
    <location>
        <begin position="256"/>
        <end position="284"/>
    </location>
</feature>
<gene>
    <name evidence="8" type="ORF">C0Q70_02475</name>
</gene>
<keyword evidence="2" id="KW-0813">Transport</keyword>
<dbReference type="GO" id="GO:0005886">
    <property type="term" value="C:plasma membrane"/>
    <property type="evidence" value="ECO:0007669"/>
    <property type="project" value="TreeGrafter"/>
</dbReference>
<evidence type="ECO:0000256" key="6">
    <source>
        <dbReference type="SAM" id="MobiDB-lite"/>
    </source>
</evidence>
<sequence length="694" mass="75577">MRRRKLLNEMETHTSLHRCLSTLQLTAMGVGSTVGVGIYVLLGVVIRDYAGPGVIFSFLLAGVITLLIAFVFAEFGSYIPHTGGCYTYVYFAVGELPAFLTGWLQLITYTSSGAIGARAWSGLVDSLFNNTIQTFLDDRVGRLNLGPPFSNSLDWMAMISVLVIALVVSCNVHCSSIINSALAVLTMGILIFVTVAGVILGDVTNIINADQGGFLPYGIQGVIIGASSCFYATSGCDSICLAAEESKDPSKSVPRAILLTIGTVTIVYCGAAMGTLFLIPYSIIDLRAPIPSAFAYQGVTWARYLATIGPIFAVTNLNILSMFSVSRIAYRMASDGMFFKTFAYIHPRTKIPLVGVLVFGVLYAVAAFLLDLKGLVQFTVLCMLSQSIVLFPALIVLRAKGHNEETAKRLSSAEEEQSAGPERHSENESSNQLSDEETLLYQYDGEIRNNFSSESSRTKALGDSDGDLGSGTLMQGLRAADTDCEELLGLRAQQFVQRASNENEPSFEGAFCSMPTNTRPDRNQDFRDKHDKTPGKPQSQRQLRAEKKEKGKNQQSQSSSILHHFSILLNTKLATSLLVVCVAVLAIQFGLGWEELKSGNWMAFLATSLLICLIIFFCEVLHSRCGPVLHGGFQLSHINAVSLMDTIYENSLVAYVCMVFTQRTQNGDLGMASPEPTEQYALLAQEENVSEEEF</sequence>
<feature type="region of interest" description="Disordered" evidence="6">
    <location>
        <begin position="452"/>
        <end position="473"/>
    </location>
</feature>
<feature type="transmembrane region" description="Helical" evidence="7">
    <location>
        <begin position="221"/>
        <end position="244"/>
    </location>
</feature>
<keyword evidence="9" id="KW-1185">Reference proteome</keyword>
<dbReference type="InterPro" id="IPR002293">
    <property type="entry name" value="AA/rel_permease1"/>
</dbReference>